<feature type="region of interest" description="Disordered" evidence="1">
    <location>
        <begin position="1"/>
        <end position="25"/>
    </location>
</feature>
<dbReference type="Proteomes" id="UP000414233">
    <property type="component" value="Unassembled WGS sequence"/>
</dbReference>
<sequence length="94" mass="10073">MSARPASRYAPVSWPPNGSEPPVGSTFRRRAFGGSGAVFFHRRHACGRVINLCSLNGVNPHLYTHDARYVTGNTLFVDGGGHANGVQWAPAVPD</sequence>
<gene>
    <name evidence="2" type="ORF">PTE30175_04691</name>
</gene>
<name>A0A5E4YUE1_9BURK</name>
<evidence type="ECO:0000256" key="1">
    <source>
        <dbReference type="SAM" id="MobiDB-lite"/>
    </source>
</evidence>
<keyword evidence="3" id="KW-1185">Reference proteome</keyword>
<proteinExistence type="predicted"/>
<reference evidence="2 3" key="1">
    <citation type="submission" date="2019-08" db="EMBL/GenBank/DDBJ databases">
        <authorList>
            <person name="Peeters C."/>
        </authorList>
    </citation>
    <scope>NUCLEOTIDE SEQUENCE [LARGE SCALE GENOMIC DNA]</scope>
    <source>
        <strain evidence="2 3">LMG 30175</strain>
    </source>
</reference>
<organism evidence="2 3">
    <name type="scientific">Pandoraea terrae</name>
    <dbReference type="NCBI Taxonomy" id="1537710"/>
    <lineage>
        <taxon>Bacteria</taxon>
        <taxon>Pseudomonadati</taxon>
        <taxon>Pseudomonadota</taxon>
        <taxon>Betaproteobacteria</taxon>
        <taxon>Burkholderiales</taxon>
        <taxon>Burkholderiaceae</taxon>
        <taxon>Pandoraea</taxon>
    </lineage>
</organism>
<evidence type="ECO:0000313" key="3">
    <source>
        <dbReference type="Proteomes" id="UP000414233"/>
    </source>
</evidence>
<accession>A0A5E4YUE1</accession>
<dbReference type="EMBL" id="CABPRZ010000027">
    <property type="protein sequence ID" value="VVE52544.1"/>
    <property type="molecule type" value="Genomic_DNA"/>
</dbReference>
<evidence type="ECO:0000313" key="2">
    <source>
        <dbReference type="EMBL" id="VVE52544.1"/>
    </source>
</evidence>
<protein>
    <submittedName>
        <fullName evidence="2">Uncharacterized protein</fullName>
    </submittedName>
</protein>
<dbReference type="AlphaFoldDB" id="A0A5E4YUE1"/>